<keyword evidence="1" id="KW-0560">Oxidoreductase</keyword>
<evidence type="ECO:0000313" key="4">
    <source>
        <dbReference type="EMBL" id="MBP2295697.1"/>
    </source>
</evidence>
<dbReference type="InterPro" id="IPR016162">
    <property type="entry name" value="Ald_DH_N"/>
</dbReference>
<dbReference type="InterPro" id="IPR016163">
    <property type="entry name" value="Ald_DH_C"/>
</dbReference>
<comment type="caution">
    <text evidence="4">The sequence shown here is derived from an EMBL/GenBank/DDBJ whole genome shotgun (WGS) entry which is preliminary data.</text>
</comment>
<dbReference type="InterPro" id="IPR015590">
    <property type="entry name" value="Aldehyde_DH_dom"/>
</dbReference>
<proteinExistence type="predicted"/>
<dbReference type="PANTHER" id="PTHR42862">
    <property type="entry name" value="DELTA-1-PYRROLINE-5-CARBOXYLATE DEHYDROGENASE 1, ISOFORM A-RELATED"/>
    <property type="match status" value="1"/>
</dbReference>
<dbReference type="RefSeq" id="WP_211114450.1">
    <property type="nucleotide sequence ID" value="NZ_JAGINP010000023.1"/>
</dbReference>
<protein>
    <submittedName>
        <fullName evidence="4">Phenylacetic acid degradation protein paaN</fullName>
    </submittedName>
</protein>
<dbReference type="InterPro" id="IPR011975">
    <property type="entry name" value="PaaN_2"/>
</dbReference>
<dbReference type="Gene3D" id="3.40.309.10">
    <property type="entry name" value="Aldehyde Dehydrogenase, Chain A, domain 2"/>
    <property type="match status" value="1"/>
</dbReference>
<evidence type="ECO:0000256" key="1">
    <source>
        <dbReference type="ARBA" id="ARBA00023002"/>
    </source>
</evidence>
<dbReference type="Proteomes" id="UP000781958">
    <property type="component" value="Unassembled WGS sequence"/>
</dbReference>
<reference evidence="4 5" key="1">
    <citation type="submission" date="2021-03" db="EMBL/GenBank/DDBJ databases">
        <title>Genomic Encyclopedia of Type Strains, Phase III (KMG-III): the genomes of soil and plant-associated and newly described type strains.</title>
        <authorList>
            <person name="Whitman W."/>
        </authorList>
    </citation>
    <scope>NUCLEOTIDE SEQUENCE [LARGE SCALE GENOMIC DNA]</scope>
    <source>
        <strain evidence="4 5">IMMIB AFH-6</strain>
    </source>
</reference>
<feature type="domain" description="Aldehyde dehydrogenase" evidence="3">
    <location>
        <begin position="97"/>
        <end position="511"/>
    </location>
</feature>
<dbReference type="EMBL" id="JAGINP010000023">
    <property type="protein sequence ID" value="MBP2295697.1"/>
    <property type="molecule type" value="Genomic_DNA"/>
</dbReference>
<dbReference type="SUPFAM" id="SSF53720">
    <property type="entry name" value="ALDH-like"/>
    <property type="match status" value="1"/>
</dbReference>
<dbReference type="Gene3D" id="3.40.605.10">
    <property type="entry name" value="Aldehyde Dehydrogenase, Chain A, domain 1"/>
    <property type="match status" value="1"/>
</dbReference>
<name>A0ABS4SSZ9_9PROT</name>
<dbReference type="InterPro" id="IPR050485">
    <property type="entry name" value="Proline_metab_enzyme"/>
</dbReference>
<dbReference type="Pfam" id="PF00171">
    <property type="entry name" value="Aldedh"/>
    <property type="match status" value="1"/>
</dbReference>
<accession>A0ABS4SSZ9</accession>
<dbReference type="NCBIfam" id="TIGR02288">
    <property type="entry name" value="PaaN_2"/>
    <property type="match status" value="1"/>
</dbReference>
<gene>
    <name evidence="4" type="ORF">J2851_005508</name>
</gene>
<keyword evidence="5" id="KW-1185">Reference proteome</keyword>
<evidence type="ECO:0000313" key="5">
    <source>
        <dbReference type="Proteomes" id="UP000781958"/>
    </source>
</evidence>
<organism evidence="4 5">
    <name type="scientific">Azospirillum rugosum</name>
    <dbReference type="NCBI Taxonomy" id="416170"/>
    <lineage>
        <taxon>Bacteria</taxon>
        <taxon>Pseudomonadati</taxon>
        <taxon>Pseudomonadota</taxon>
        <taxon>Alphaproteobacteria</taxon>
        <taxon>Rhodospirillales</taxon>
        <taxon>Azospirillaceae</taxon>
        <taxon>Azospirillum</taxon>
    </lineage>
</organism>
<dbReference type="PANTHER" id="PTHR42862:SF1">
    <property type="entry name" value="DELTA-1-PYRROLINE-5-CARBOXYLATE DEHYDROGENASE 2, ISOFORM A-RELATED"/>
    <property type="match status" value="1"/>
</dbReference>
<dbReference type="InterPro" id="IPR016161">
    <property type="entry name" value="Ald_DH/histidinol_DH"/>
</dbReference>
<evidence type="ECO:0000256" key="2">
    <source>
        <dbReference type="ARBA" id="ARBA00023027"/>
    </source>
</evidence>
<keyword evidence="2" id="KW-0520">NAD</keyword>
<evidence type="ECO:0000259" key="3">
    <source>
        <dbReference type="Pfam" id="PF00171"/>
    </source>
</evidence>
<sequence length="566" mass="59968">MTAQPLSPPLSPHELYGRHRATLDQAVAASRARGYWSPFAEMPSPRAYGETAAADGETAFKARLNKLFPLDQPAGQGFVGAERSPFGLKLGVTYPKPDLDALLAAAKAAMPGWRKAGPDGRAGVCLEILTRLNKRSFEIANAVQHTTGQAFMMAFQAGGPHAQDRGLEAVAYGWKAMTDQVPSARWEKPQGKNPPLVMDKRFEVVPRGVAVVIGCATFPTWNGYPGLFASLVTGNAVVVKPHPAAILPLAITVEVCREVLAAAGLDPNLVTLAADSADAPITKELATRPEVALIDFTGSSEFGSWLEQNARQAQVFTEKAGVNTVIIDSTDDPKGMARNLAFALSLYSGQMCTTPQAIFVPKDGIRAGGEHLGFDQVVQAIATATDKFLSDPERAVEVLGAIQSDATLKRLEDAQALGTVALASRAIAHPKFPDARVHTPLILVLDAKDEDKYGQELFGPIAMIVKVEGTDDALTRAARLVREKGALTAALYSTDQDVIDRVQDTLTEAGVALSVNLTGGVLVNQSAAFSDFHGTGANPACNAALCDLAFVAGRFRVVQTRVPVAA</sequence>